<keyword evidence="3" id="KW-1185">Reference proteome</keyword>
<protein>
    <submittedName>
        <fullName evidence="2">Uncharacterized protein</fullName>
    </submittedName>
</protein>
<dbReference type="RefSeq" id="WP_284304412.1">
    <property type="nucleotide sequence ID" value="NZ_BSUO01000001.1"/>
</dbReference>
<evidence type="ECO:0000313" key="2">
    <source>
        <dbReference type="EMBL" id="GMA40765.1"/>
    </source>
</evidence>
<evidence type="ECO:0000256" key="1">
    <source>
        <dbReference type="SAM" id="MobiDB-lite"/>
    </source>
</evidence>
<accession>A0ABQ6IS55</accession>
<evidence type="ECO:0000313" key="3">
    <source>
        <dbReference type="Proteomes" id="UP001157126"/>
    </source>
</evidence>
<reference evidence="3" key="1">
    <citation type="journal article" date="2019" name="Int. J. Syst. Evol. Microbiol.">
        <title>The Global Catalogue of Microorganisms (GCM) 10K type strain sequencing project: providing services to taxonomists for standard genome sequencing and annotation.</title>
        <authorList>
            <consortium name="The Broad Institute Genomics Platform"/>
            <consortium name="The Broad Institute Genome Sequencing Center for Infectious Disease"/>
            <person name="Wu L."/>
            <person name="Ma J."/>
        </authorList>
    </citation>
    <scope>NUCLEOTIDE SEQUENCE [LARGE SCALE GENOMIC DNA]</scope>
    <source>
        <strain evidence="3">NBRC 113072</strain>
    </source>
</reference>
<proteinExistence type="predicted"/>
<comment type="caution">
    <text evidence="2">The sequence shown here is derived from an EMBL/GenBank/DDBJ whole genome shotgun (WGS) entry which is preliminary data.</text>
</comment>
<name>A0ABQ6IS55_9MICO</name>
<feature type="region of interest" description="Disordered" evidence="1">
    <location>
        <begin position="52"/>
        <end position="100"/>
    </location>
</feature>
<dbReference type="Proteomes" id="UP001157126">
    <property type="component" value="Unassembled WGS sequence"/>
</dbReference>
<sequence length="100" mass="10646">MSIIGDPLFIAAEREYRFQTLSVGYRTDGWRAPSRTADVLGRLRRLLAGLRTAPARQPQENPTPSSADVLAHPAAAPGVALSARGETPGGADRADHRLAS</sequence>
<gene>
    <name evidence="2" type="ORF">GCM10025883_28100</name>
</gene>
<dbReference type="EMBL" id="BSUO01000001">
    <property type="protein sequence ID" value="GMA40765.1"/>
    <property type="molecule type" value="Genomic_DNA"/>
</dbReference>
<organism evidence="2 3">
    <name type="scientific">Mobilicoccus caccae</name>
    <dbReference type="NCBI Taxonomy" id="1859295"/>
    <lineage>
        <taxon>Bacteria</taxon>
        <taxon>Bacillati</taxon>
        <taxon>Actinomycetota</taxon>
        <taxon>Actinomycetes</taxon>
        <taxon>Micrococcales</taxon>
        <taxon>Dermatophilaceae</taxon>
        <taxon>Mobilicoccus</taxon>
    </lineage>
</organism>